<dbReference type="PANTHER" id="PTHR43685:SF2">
    <property type="entry name" value="GLYCOSYLTRANSFERASE 2-LIKE DOMAIN-CONTAINING PROTEIN"/>
    <property type="match status" value="1"/>
</dbReference>
<sequence length="337" mass="38810">MATQKPVFSLIICTYMRPIPLQTLLDSVQNQTWYPDEILIIDGSLNLETEKALATKQYPNLQYYRVEPAHRGLTKQRNFGINRVMAAAEVVCFLDDDTVLEPDYFEQLVGTYALFPDAMGVGGFIINVGPWTEVGQKYTPKANEYYYDGWKRSDSNRFVIRKKLGLMTTNSPCFMPPESHGRSVAFLPPSGKIYEVQQFMGGVSSFKKTVLDEHKFSTYFEGYGLYEDAEYTLRLSNLGKLYLNTNAGLYHYHDSSGRPDFYHYGKMVIRNGWFVWRTKYPNPTLKARLKWNTIAFLLTAIRFTNVLTATDKRDAFRETLGRIAGWWSLLYNQPKAS</sequence>
<dbReference type="InterPro" id="IPR001173">
    <property type="entry name" value="Glyco_trans_2-like"/>
</dbReference>
<dbReference type="Pfam" id="PF00535">
    <property type="entry name" value="Glycos_transf_2"/>
    <property type="match status" value="1"/>
</dbReference>
<gene>
    <name evidence="2" type="ORF">EQG61_10220</name>
</gene>
<dbReference type="GO" id="GO:0016740">
    <property type="term" value="F:transferase activity"/>
    <property type="evidence" value="ECO:0007669"/>
    <property type="project" value="UniProtKB-KW"/>
</dbReference>
<evidence type="ECO:0000313" key="2">
    <source>
        <dbReference type="EMBL" id="RXR21850.1"/>
    </source>
</evidence>
<protein>
    <submittedName>
        <fullName evidence="2">Glycosyltransferase</fullName>
    </submittedName>
</protein>
<dbReference type="SUPFAM" id="SSF53448">
    <property type="entry name" value="Nucleotide-diphospho-sugar transferases"/>
    <property type="match status" value="1"/>
</dbReference>
<name>A0A4Q1KAN9_9FLAO</name>
<feature type="domain" description="Glycosyltransferase 2-like" evidence="1">
    <location>
        <begin position="9"/>
        <end position="140"/>
    </location>
</feature>
<proteinExistence type="predicted"/>
<comment type="caution">
    <text evidence="2">The sequence shown here is derived from an EMBL/GenBank/DDBJ whole genome shotgun (WGS) entry which is preliminary data.</text>
</comment>
<reference evidence="3" key="1">
    <citation type="submission" date="2019-01" db="EMBL/GenBank/DDBJ databases">
        <title>Cytophagaceae bacterium strain CAR-16.</title>
        <authorList>
            <person name="Chen W.-M."/>
        </authorList>
    </citation>
    <scope>NUCLEOTIDE SEQUENCE [LARGE SCALE GENOMIC DNA]</scope>
    <source>
        <strain evidence="3">WWJ-16</strain>
    </source>
</reference>
<evidence type="ECO:0000259" key="1">
    <source>
        <dbReference type="Pfam" id="PF00535"/>
    </source>
</evidence>
<dbReference type="Proteomes" id="UP000289857">
    <property type="component" value="Unassembled WGS sequence"/>
</dbReference>
<dbReference type="OrthoDB" id="1493960at2"/>
<dbReference type="EMBL" id="SBKN01000006">
    <property type="protein sequence ID" value="RXR21850.1"/>
    <property type="molecule type" value="Genomic_DNA"/>
</dbReference>
<dbReference type="InterPro" id="IPR050834">
    <property type="entry name" value="Glycosyltransf_2"/>
</dbReference>
<evidence type="ECO:0000313" key="3">
    <source>
        <dbReference type="Proteomes" id="UP000289857"/>
    </source>
</evidence>
<dbReference type="InterPro" id="IPR029044">
    <property type="entry name" value="Nucleotide-diphossugar_trans"/>
</dbReference>
<accession>A0A4Q1KAN9</accession>
<dbReference type="CDD" id="cd00761">
    <property type="entry name" value="Glyco_tranf_GTA_type"/>
    <property type="match status" value="1"/>
</dbReference>
<keyword evidence="3" id="KW-1185">Reference proteome</keyword>
<dbReference type="Gene3D" id="3.90.550.10">
    <property type="entry name" value="Spore Coat Polysaccharide Biosynthesis Protein SpsA, Chain A"/>
    <property type="match status" value="1"/>
</dbReference>
<dbReference type="AlphaFoldDB" id="A0A4Q1KAN9"/>
<organism evidence="2 3">
    <name type="scientific">Flavobacterium stagni</name>
    <dbReference type="NCBI Taxonomy" id="2506421"/>
    <lineage>
        <taxon>Bacteria</taxon>
        <taxon>Pseudomonadati</taxon>
        <taxon>Bacteroidota</taxon>
        <taxon>Flavobacteriia</taxon>
        <taxon>Flavobacteriales</taxon>
        <taxon>Flavobacteriaceae</taxon>
        <taxon>Flavobacterium</taxon>
    </lineage>
</organism>
<dbReference type="PANTHER" id="PTHR43685">
    <property type="entry name" value="GLYCOSYLTRANSFERASE"/>
    <property type="match status" value="1"/>
</dbReference>
<dbReference type="RefSeq" id="WP_129461824.1">
    <property type="nucleotide sequence ID" value="NZ_SBKN01000006.1"/>
</dbReference>
<keyword evidence="2" id="KW-0808">Transferase</keyword>